<evidence type="ECO:0000256" key="4">
    <source>
        <dbReference type="ARBA" id="ARBA00022605"/>
    </source>
</evidence>
<evidence type="ECO:0000313" key="12">
    <source>
        <dbReference type="Proteomes" id="UP000799779"/>
    </source>
</evidence>
<comment type="subunit">
    <text evidence="10">Heterodimer of an alpha and a beta chain.</text>
</comment>
<feature type="chain" id="PRO_5025740468" description="Arginine biosynthesis bifunctional protein ArgJ beta chain" evidence="10">
    <location>
        <begin position="238"/>
        <end position="461"/>
    </location>
</feature>
<evidence type="ECO:0000256" key="2">
    <source>
        <dbReference type="ARBA" id="ARBA00006774"/>
    </source>
</evidence>
<comment type="pathway">
    <text evidence="10">Amino-acid biosynthesis; L-arginine biosynthesis; L-ornithine and N-acetyl-L-glutamate from L-glutamate and N(2)-acetyl-L-ornithine (cyclic): step 1/1.</text>
</comment>
<evidence type="ECO:0000256" key="6">
    <source>
        <dbReference type="ARBA" id="ARBA00022813"/>
    </source>
</evidence>
<sequence>MSVARPNARLFARRAMNQIRSYAAPGEGTIPASKKKYVPTSGTYPLGFKAGSAHVGVKASNTRFDDLALIASETPCSAAAVFTTNKFQAAPVTVSREMLKRRSGKGVRAVVVNSGCANAVTGKGGIEDAVTMGEQIDQCFVKDSNGEDDGNGSRTVVMSTGVIGQRLPIQKIVDKLPQVYYNLGGNHEHWLATARAICTTDTFPKLVSRTFTLPSSDTKYRLVGMTKGAGMIHPNMATLLGIICTDVDIEPAPLQELLTSAIGKSFNSISIDGDTSTNDTVAILANGAACGPQISSTSSPDFQAMQETLTEFAIDLAKLVVRDGEGATKFVTIRVTNAKTYEDAKRVANSIARSPLVKTALYGKDANWGRILCATGYAEGVESVVPEKTSVSFVPTDGSEELKLLVKGEPERVDEERAAKILESEDLEILVKLSEKYEAQAVVWTCDFSHEYVTINGDYRT</sequence>
<dbReference type="InterPro" id="IPR016117">
    <property type="entry name" value="ArgJ-like_dom_sf"/>
</dbReference>
<dbReference type="NCBIfam" id="TIGR00120">
    <property type="entry name" value="ArgJ"/>
    <property type="match status" value="1"/>
</dbReference>
<feature type="binding site" evidence="10">
    <location>
        <position position="227"/>
    </location>
    <ligand>
        <name>substrate</name>
    </ligand>
</feature>
<evidence type="ECO:0000256" key="10">
    <source>
        <dbReference type="HAMAP-Rule" id="MF_03124"/>
    </source>
</evidence>
<dbReference type="Proteomes" id="UP000799779">
    <property type="component" value="Unassembled WGS sequence"/>
</dbReference>
<name>A0A6A5X1E9_9PLEO</name>
<keyword evidence="9 10" id="KW-0012">Acyltransferase</keyword>
<feature type="binding site" evidence="10">
    <location>
        <position position="199"/>
    </location>
    <ligand>
        <name>substrate</name>
    </ligand>
</feature>
<evidence type="ECO:0000313" key="11">
    <source>
        <dbReference type="EMBL" id="KAF2005465.1"/>
    </source>
</evidence>
<dbReference type="NCBIfam" id="NF003802">
    <property type="entry name" value="PRK05388.1"/>
    <property type="match status" value="1"/>
</dbReference>
<comment type="function">
    <text evidence="10">Catalyzes two activities which are involved in the cyclic version of arginine biosynthesis: the synthesis of acetylglutamate from glutamate and acetyl-CoA, and of ornithine by transacetylation between acetylornithine and glutamate.</text>
</comment>
<keyword evidence="8 10" id="KW-0511">Multifunctional enzyme</keyword>
<dbReference type="EC" id="2.3.1.1" evidence="10"/>
<dbReference type="Gene3D" id="3.60.70.12">
    <property type="entry name" value="L-amino peptidase D-ALA esterase/amidase"/>
    <property type="match status" value="1"/>
</dbReference>
<evidence type="ECO:0000256" key="1">
    <source>
        <dbReference type="ARBA" id="ARBA00004305"/>
    </source>
</evidence>
<keyword evidence="12" id="KW-1185">Reference proteome</keyword>
<dbReference type="Gene3D" id="3.10.20.340">
    <property type="entry name" value="ArgJ beta chain, C-terminal domain"/>
    <property type="match status" value="1"/>
</dbReference>
<dbReference type="GO" id="GO:0004358">
    <property type="term" value="F:L-glutamate N-acetyltransferase activity, acting on acetyl-L-ornithine as donor"/>
    <property type="evidence" value="ECO:0007669"/>
    <property type="project" value="UniProtKB-UniRule"/>
</dbReference>
<dbReference type="Pfam" id="PF01960">
    <property type="entry name" value="ArgJ"/>
    <property type="match status" value="1"/>
</dbReference>
<feature type="binding site" evidence="10">
    <location>
        <position position="238"/>
    </location>
    <ligand>
        <name>substrate</name>
    </ligand>
</feature>
<feature type="binding site" evidence="10">
    <location>
        <position position="456"/>
    </location>
    <ligand>
        <name>substrate</name>
    </ligand>
</feature>
<accession>A0A6A5X1E9</accession>
<dbReference type="GO" id="GO:0006526">
    <property type="term" value="P:L-arginine biosynthetic process"/>
    <property type="evidence" value="ECO:0007669"/>
    <property type="project" value="UniProtKB-UniRule"/>
</dbReference>
<dbReference type="FunFam" id="3.60.70.12:FF:000001">
    <property type="entry name" value="Arginine biosynthesis bifunctional protein ArgJ, chloroplastic"/>
    <property type="match status" value="1"/>
</dbReference>
<keyword evidence="6 10" id="KW-0068">Autocatalytic cleavage</keyword>
<feature type="chain" id="PRO_5025740469" description="Arginine biosynthesis bifunctional protein ArgJ alpha chain" evidence="10">
    <location>
        <begin position="1"/>
        <end position="237"/>
    </location>
</feature>
<evidence type="ECO:0000256" key="7">
    <source>
        <dbReference type="ARBA" id="ARBA00023128"/>
    </source>
</evidence>
<feature type="active site" description="Nucleophile" evidence="10">
    <location>
        <position position="238"/>
    </location>
</feature>
<dbReference type="InterPro" id="IPR002813">
    <property type="entry name" value="Arg_biosynth_ArgJ"/>
</dbReference>
<dbReference type="InterPro" id="IPR042195">
    <property type="entry name" value="ArgJ_beta_C"/>
</dbReference>
<dbReference type="SUPFAM" id="SSF56266">
    <property type="entry name" value="DmpA/ArgJ-like"/>
    <property type="match status" value="1"/>
</dbReference>
<dbReference type="FunFam" id="3.30.2330.10:FF:000001">
    <property type="entry name" value="Arginine biosynthesis bifunctional protein ArgJ, mitochondrial"/>
    <property type="match status" value="1"/>
</dbReference>
<dbReference type="CDD" id="cd02152">
    <property type="entry name" value="OAT"/>
    <property type="match status" value="1"/>
</dbReference>
<keyword evidence="4 10" id="KW-0028">Amino-acid biosynthesis</keyword>
<keyword evidence="7 10" id="KW-0496">Mitochondrion</keyword>
<dbReference type="Gene3D" id="3.30.2330.10">
    <property type="entry name" value="arginine biosynthesis bifunctional protein suprefamily"/>
    <property type="match status" value="1"/>
</dbReference>
<organism evidence="11 12">
    <name type="scientific">Amniculicola lignicola CBS 123094</name>
    <dbReference type="NCBI Taxonomy" id="1392246"/>
    <lineage>
        <taxon>Eukaryota</taxon>
        <taxon>Fungi</taxon>
        <taxon>Dikarya</taxon>
        <taxon>Ascomycota</taxon>
        <taxon>Pezizomycotina</taxon>
        <taxon>Dothideomycetes</taxon>
        <taxon>Pleosporomycetidae</taxon>
        <taxon>Pleosporales</taxon>
        <taxon>Amniculicolaceae</taxon>
        <taxon>Amniculicola</taxon>
    </lineage>
</organism>
<dbReference type="FunFam" id="3.10.20.340:FF:000002">
    <property type="entry name" value="Arginine biosynthesis bifunctional protein ArgJ, mitochondrial"/>
    <property type="match status" value="1"/>
</dbReference>
<comment type="catalytic activity">
    <reaction evidence="10">
        <text>N(2)-acetyl-L-ornithine + L-glutamate = N-acetyl-L-glutamate + L-ornithine</text>
        <dbReference type="Rhea" id="RHEA:15349"/>
        <dbReference type="ChEBI" id="CHEBI:29985"/>
        <dbReference type="ChEBI" id="CHEBI:44337"/>
        <dbReference type="ChEBI" id="CHEBI:46911"/>
        <dbReference type="ChEBI" id="CHEBI:57805"/>
        <dbReference type="EC" id="2.3.1.35"/>
    </reaction>
</comment>
<dbReference type="GO" id="GO:0004042">
    <property type="term" value="F:L-glutamate N-acetyltransferase activity"/>
    <property type="evidence" value="ECO:0007669"/>
    <property type="project" value="UniProtKB-UniRule"/>
</dbReference>
<dbReference type="UniPathway" id="UPA00068">
    <property type="reaction ID" value="UER00106"/>
</dbReference>
<dbReference type="OrthoDB" id="4199794at2759"/>
<comment type="PTM">
    <text evidence="10">The alpha and beta chains are autoproteolytically processed from a single precursor protein within the mitochondrion.</text>
</comment>
<keyword evidence="3 10" id="KW-0055">Arginine biosynthesis</keyword>
<evidence type="ECO:0000256" key="5">
    <source>
        <dbReference type="ARBA" id="ARBA00022679"/>
    </source>
</evidence>
<feature type="binding site" evidence="10">
    <location>
        <position position="325"/>
    </location>
    <ligand>
        <name>substrate</name>
    </ligand>
</feature>
<dbReference type="EMBL" id="ML977563">
    <property type="protein sequence ID" value="KAF2005465.1"/>
    <property type="molecule type" value="Genomic_DNA"/>
</dbReference>
<feature type="site" description="Cleavage; by autolysis" evidence="10">
    <location>
        <begin position="237"/>
        <end position="238"/>
    </location>
</feature>
<dbReference type="HAMAP" id="MF_01106">
    <property type="entry name" value="ArgJ"/>
    <property type="match status" value="1"/>
</dbReference>
<evidence type="ECO:0000256" key="8">
    <source>
        <dbReference type="ARBA" id="ARBA00023268"/>
    </source>
</evidence>
<gene>
    <name evidence="11" type="ORF">P154DRAFT_518568</name>
</gene>
<proteinExistence type="inferred from homology"/>
<evidence type="ECO:0000256" key="3">
    <source>
        <dbReference type="ARBA" id="ARBA00022571"/>
    </source>
</evidence>
<protein>
    <recommendedName>
        <fullName evidence="10">Arginine biosynthesis bifunctional protein ArgJ, mitochondrial</fullName>
    </recommendedName>
    <domain>
        <recommendedName>
            <fullName evidence="10">Glutamate N-acetyltransferase</fullName>
            <shortName evidence="10">GAT</shortName>
            <ecNumber evidence="10">2.3.1.35</ecNumber>
        </recommendedName>
        <alternativeName>
            <fullName evidence="10">Ornithine acetyltransferase</fullName>
            <shortName evidence="10">OATase</shortName>
        </alternativeName>
        <alternativeName>
            <fullName evidence="10">Ornithine transacetylase</fullName>
        </alternativeName>
    </domain>
    <domain>
        <recommendedName>
            <fullName evidence="10">Amino-acid acetyltransferase</fullName>
            <ecNumber evidence="10">2.3.1.1</ecNumber>
        </recommendedName>
        <alternativeName>
            <fullName evidence="10">N-acetylglutamate synthase</fullName>
            <shortName evidence="10">AGS</shortName>
        </alternativeName>
    </domain>
    <component>
        <recommendedName>
            <fullName evidence="10">Arginine biosynthesis bifunctional protein ArgJ alpha chain</fullName>
        </recommendedName>
    </component>
    <component>
        <recommendedName>
            <fullName evidence="10">Arginine biosynthesis bifunctional protein ArgJ beta chain</fullName>
        </recommendedName>
    </component>
</protein>
<keyword evidence="5 10" id="KW-0808">Transferase</keyword>
<dbReference type="AlphaFoldDB" id="A0A6A5X1E9"/>
<reference evidence="11" key="1">
    <citation type="journal article" date="2020" name="Stud. Mycol.">
        <title>101 Dothideomycetes genomes: a test case for predicting lifestyles and emergence of pathogens.</title>
        <authorList>
            <person name="Haridas S."/>
            <person name="Albert R."/>
            <person name="Binder M."/>
            <person name="Bloem J."/>
            <person name="Labutti K."/>
            <person name="Salamov A."/>
            <person name="Andreopoulos B."/>
            <person name="Baker S."/>
            <person name="Barry K."/>
            <person name="Bills G."/>
            <person name="Bluhm B."/>
            <person name="Cannon C."/>
            <person name="Castanera R."/>
            <person name="Culley D."/>
            <person name="Daum C."/>
            <person name="Ezra D."/>
            <person name="Gonzalez J."/>
            <person name="Henrissat B."/>
            <person name="Kuo A."/>
            <person name="Liang C."/>
            <person name="Lipzen A."/>
            <person name="Lutzoni F."/>
            <person name="Magnuson J."/>
            <person name="Mondo S."/>
            <person name="Nolan M."/>
            <person name="Ohm R."/>
            <person name="Pangilinan J."/>
            <person name="Park H.-J."/>
            <person name="Ramirez L."/>
            <person name="Alfaro M."/>
            <person name="Sun H."/>
            <person name="Tritt A."/>
            <person name="Yoshinaga Y."/>
            <person name="Zwiers L.-H."/>
            <person name="Turgeon B."/>
            <person name="Goodwin S."/>
            <person name="Spatafora J."/>
            <person name="Crous P."/>
            <person name="Grigoriev I."/>
        </authorList>
    </citation>
    <scope>NUCLEOTIDE SEQUENCE</scope>
    <source>
        <strain evidence="11">CBS 123094</strain>
    </source>
</reference>
<dbReference type="EC" id="2.3.1.35" evidence="10"/>
<feature type="binding site" evidence="10">
    <location>
        <position position="461"/>
    </location>
    <ligand>
        <name>substrate</name>
    </ligand>
</feature>
<comment type="subcellular location">
    <subcellularLocation>
        <location evidence="1 10">Mitochondrion matrix</location>
    </subcellularLocation>
</comment>
<dbReference type="GO" id="GO:0006592">
    <property type="term" value="P:ornithine biosynthetic process"/>
    <property type="evidence" value="ECO:0007669"/>
    <property type="project" value="TreeGrafter"/>
</dbReference>
<dbReference type="GO" id="GO:0005759">
    <property type="term" value="C:mitochondrial matrix"/>
    <property type="evidence" value="ECO:0007669"/>
    <property type="project" value="UniProtKB-SubCell"/>
</dbReference>
<dbReference type="PANTHER" id="PTHR23100:SF0">
    <property type="entry name" value="ARGININE BIOSYNTHESIS BIFUNCTIONAL PROTEIN ARGJ, MITOCHONDRIAL"/>
    <property type="match status" value="1"/>
</dbReference>
<comment type="similarity">
    <text evidence="2 10">Belongs to the ArgJ family.</text>
</comment>
<dbReference type="PANTHER" id="PTHR23100">
    <property type="entry name" value="ARGININE BIOSYNTHESIS BIFUNCTIONAL PROTEIN ARGJ"/>
    <property type="match status" value="1"/>
</dbReference>
<comment type="pathway">
    <text evidence="10">Amino-acid biosynthesis; L-arginine biosynthesis; N(2)-acetyl-L-ornithine from L-glutamate: step 1/4.</text>
</comment>
<feature type="site" description="Involved in the stabilization of negative charge on the oxyanion by the formation of the oxyanion hole" evidence="10">
    <location>
        <position position="161"/>
    </location>
</feature>
<evidence type="ECO:0000256" key="9">
    <source>
        <dbReference type="ARBA" id="ARBA00023315"/>
    </source>
</evidence>
<comment type="catalytic activity">
    <reaction evidence="10">
        <text>L-glutamate + acetyl-CoA = N-acetyl-L-glutamate + CoA + H(+)</text>
        <dbReference type="Rhea" id="RHEA:24292"/>
        <dbReference type="ChEBI" id="CHEBI:15378"/>
        <dbReference type="ChEBI" id="CHEBI:29985"/>
        <dbReference type="ChEBI" id="CHEBI:44337"/>
        <dbReference type="ChEBI" id="CHEBI:57287"/>
        <dbReference type="ChEBI" id="CHEBI:57288"/>
        <dbReference type="EC" id="2.3.1.1"/>
    </reaction>
</comment>
<feature type="site" description="Involved in the stabilization of negative charge on the oxyanion by the formation of the oxyanion hole" evidence="10">
    <location>
        <position position="160"/>
    </location>
</feature>